<proteinExistence type="predicted"/>
<reference evidence="3 4" key="1">
    <citation type="journal article" date="2011" name="Syst. Appl. Microbiol.">
        <title>Defluviimonas denitrificans gen. nov., sp. nov., and Pararhodobacter aggregans gen. nov., sp. nov., non-phototrophic Rhodobacteraceae from the biofilter of a marine aquaculture.</title>
        <authorList>
            <person name="Foesel B.U."/>
            <person name="Drake H.L."/>
            <person name="Schramm A."/>
        </authorList>
    </citation>
    <scope>NUCLEOTIDE SEQUENCE [LARGE SCALE GENOMIC DNA]</scope>
    <source>
        <strain evidence="3 4">D1-19</strain>
    </source>
</reference>
<feature type="chain" id="PRO_5015476200" evidence="1">
    <location>
        <begin position="20"/>
        <end position="155"/>
    </location>
</feature>
<evidence type="ECO:0000313" key="3">
    <source>
        <dbReference type="EMBL" id="PVE47357.1"/>
    </source>
</evidence>
<dbReference type="Gene3D" id="3.40.33.10">
    <property type="entry name" value="CAP"/>
    <property type="match status" value="1"/>
</dbReference>
<sequence length="155" mass="16868">MMLRLALLLALLTGAPALACEVPPGLAGLRVELLNLTNAERAAQGVGTLLPDPRLDEAAQVQACRMADRERLSHRGSWFAGLGRRLRRVDYPYAMAVENIGEGQTSAPEIIQGWMDSPDHRLNMLARDAREAGFGVARAANGRLHWSMLAAAPRF</sequence>
<gene>
    <name evidence="3" type="ORF">DDE23_10935</name>
</gene>
<organism evidence="3 4">
    <name type="scientific">Pararhodobacter aggregans</name>
    <dbReference type="NCBI Taxonomy" id="404875"/>
    <lineage>
        <taxon>Bacteria</taxon>
        <taxon>Pseudomonadati</taxon>
        <taxon>Pseudomonadota</taxon>
        <taxon>Alphaproteobacteria</taxon>
        <taxon>Rhodobacterales</taxon>
        <taxon>Paracoccaceae</taxon>
        <taxon>Pararhodobacter</taxon>
    </lineage>
</organism>
<dbReference type="Pfam" id="PF00188">
    <property type="entry name" value="CAP"/>
    <property type="match status" value="1"/>
</dbReference>
<feature type="domain" description="SCP" evidence="2">
    <location>
        <begin position="34"/>
        <end position="146"/>
    </location>
</feature>
<dbReference type="RefSeq" id="WP_107753649.1">
    <property type="nucleotide sequence ID" value="NZ_QBKF01000010.1"/>
</dbReference>
<dbReference type="AlphaFoldDB" id="A0A2T7URN9"/>
<keyword evidence="1" id="KW-0732">Signal</keyword>
<dbReference type="InterPro" id="IPR035940">
    <property type="entry name" value="CAP_sf"/>
</dbReference>
<name>A0A2T7URN9_9RHOB</name>
<dbReference type="InterPro" id="IPR014044">
    <property type="entry name" value="CAP_dom"/>
</dbReference>
<dbReference type="PANTHER" id="PTHR31157:SF1">
    <property type="entry name" value="SCP DOMAIN-CONTAINING PROTEIN"/>
    <property type="match status" value="1"/>
</dbReference>
<dbReference type="Proteomes" id="UP000244810">
    <property type="component" value="Unassembled WGS sequence"/>
</dbReference>
<dbReference type="OrthoDB" id="9811255at2"/>
<evidence type="ECO:0000259" key="2">
    <source>
        <dbReference type="Pfam" id="PF00188"/>
    </source>
</evidence>
<evidence type="ECO:0000313" key="4">
    <source>
        <dbReference type="Proteomes" id="UP000244810"/>
    </source>
</evidence>
<dbReference type="SUPFAM" id="SSF55797">
    <property type="entry name" value="PR-1-like"/>
    <property type="match status" value="1"/>
</dbReference>
<protein>
    <submittedName>
        <fullName evidence="3">CAP domain-containing protein</fullName>
    </submittedName>
</protein>
<dbReference type="EMBL" id="QDDR01000005">
    <property type="protein sequence ID" value="PVE47357.1"/>
    <property type="molecule type" value="Genomic_DNA"/>
</dbReference>
<feature type="signal peptide" evidence="1">
    <location>
        <begin position="1"/>
        <end position="19"/>
    </location>
</feature>
<accession>A0A2T7URN9</accession>
<dbReference type="PANTHER" id="PTHR31157">
    <property type="entry name" value="SCP DOMAIN-CONTAINING PROTEIN"/>
    <property type="match status" value="1"/>
</dbReference>
<comment type="caution">
    <text evidence="3">The sequence shown here is derived from an EMBL/GenBank/DDBJ whole genome shotgun (WGS) entry which is preliminary data.</text>
</comment>
<evidence type="ECO:0000256" key="1">
    <source>
        <dbReference type="SAM" id="SignalP"/>
    </source>
</evidence>
<keyword evidence="4" id="KW-1185">Reference proteome</keyword>
<dbReference type="CDD" id="cd05379">
    <property type="entry name" value="CAP_bacterial"/>
    <property type="match status" value="1"/>
</dbReference>